<protein>
    <recommendedName>
        <fullName evidence="3">HipA N-terminal subdomain 1 domain-containing protein</fullName>
    </recommendedName>
</protein>
<dbReference type="RefSeq" id="WP_175183373.1">
    <property type="nucleotide sequence ID" value="NZ_CADILE010000013.1"/>
</dbReference>
<sequence length="133" mass="14759">MSVDALDLYQADRNVGRLFDERPLRFVYDDGWLGWPAAHAIAQFRVHRGGESRPGHIGRGHLDAMARELGFSPRYVAGVAQALVTALPLALETVQADLARQATAGTESTLIERLGQWIRANTRKLAKRWELPG</sequence>
<evidence type="ECO:0008006" key="3">
    <source>
        <dbReference type="Google" id="ProtNLM"/>
    </source>
</evidence>
<dbReference type="EMBL" id="CADILE010000013">
    <property type="protein sequence ID" value="CAB3898811.1"/>
    <property type="molecule type" value="Genomic_DNA"/>
</dbReference>
<proteinExistence type="predicted"/>
<reference evidence="1 2" key="1">
    <citation type="submission" date="2020-04" db="EMBL/GenBank/DDBJ databases">
        <authorList>
            <person name="De Canck E."/>
        </authorList>
    </citation>
    <scope>NUCLEOTIDE SEQUENCE [LARGE SCALE GENOMIC DNA]</scope>
    <source>
        <strain evidence="1 2">LMG 3328</strain>
    </source>
</reference>
<dbReference type="Proteomes" id="UP000494122">
    <property type="component" value="Unassembled WGS sequence"/>
</dbReference>
<organism evidence="1 2">
    <name type="scientific">Achromobacter ruhlandii</name>
    <dbReference type="NCBI Taxonomy" id="72557"/>
    <lineage>
        <taxon>Bacteria</taxon>
        <taxon>Pseudomonadati</taxon>
        <taxon>Pseudomonadota</taxon>
        <taxon>Betaproteobacteria</taxon>
        <taxon>Burkholderiales</taxon>
        <taxon>Alcaligenaceae</taxon>
        <taxon>Achromobacter</taxon>
    </lineage>
</organism>
<gene>
    <name evidence="1" type="ORF">LMG3328_04184</name>
</gene>
<name>A0A6S7E6C2_9BURK</name>
<evidence type="ECO:0000313" key="2">
    <source>
        <dbReference type="Proteomes" id="UP000494122"/>
    </source>
</evidence>
<evidence type="ECO:0000313" key="1">
    <source>
        <dbReference type="EMBL" id="CAB3898811.1"/>
    </source>
</evidence>
<dbReference type="AlphaFoldDB" id="A0A6S7E6C2"/>
<accession>A0A6S7E6C2</accession>